<dbReference type="AlphaFoldDB" id="A0A1H7LDX9"/>
<evidence type="ECO:0008006" key="3">
    <source>
        <dbReference type="Google" id="ProtNLM"/>
    </source>
</evidence>
<protein>
    <recommendedName>
        <fullName evidence="3">Tetratricopeptide repeat-containing protein</fullName>
    </recommendedName>
</protein>
<name>A0A1H7LDX9_9ACTN</name>
<sequence length="133" mass="13925">MARNGSDDATRPGTTPVEAVEGLLAYAQSRWGGGGIRRAYEAVALSRAMAERDPGTYGVLLARCLRTTATLLLRRGQATEALPMAQEAVALTRATGGAPLAVSLYCLVEALEALNRFSEAAAFSAEADRLDPG</sequence>
<keyword evidence="2" id="KW-1185">Reference proteome</keyword>
<gene>
    <name evidence="1" type="ORF">SAMN05660976_01549</name>
</gene>
<dbReference type="EMBL" id="FOBF01000003">
    <property type="protein sequence ID" value="SEK97174.1"/>
    <property type="molecule type" value="Genomic_DNA"/>
</dbReference>
<proteinExistence type="predicted"/>
<dbReference type="InterPro" id="IPR011990">
    <property type="entry name" value="TPR-like_helical_dom_sf"/>
</dbReference>
<dbReference type="RefSeq" id="WP_091099247.1">
    <property type="nucleotide sequence ID" value="NZ_FOBF01000003.1"/>
</dbReference>
<dbReference type="Gene3D" id="1.25.40.10">
    <property type="entry name" value="Tetratricopeptide repeat domain"/>
    <property type="match status" value="1"/>
</dbReference>
<dbReference type="OrthoDB" id="3543031at2"/>
<evidence type="ECO:0000313" key="1">
    <source>
        <dbReference type="EMBL" id="SEK97174.1"/>
    </source>
</evidence>
<dbReference type="SUPFAM" id="SSF48452">
    <property type="entry name" value="TPR-like"/>
    <property type="match status" value="1"/>
</dbReference>
<accession>A0A1H7LDX9</accession>
<reference evidence="1 2" key="1">
    <citation type="submission" date="2016-10" db="EMBL/GenBank/DDBJ databases">
        <authorList>
            <person name="de Groot N.N."/>
        </authorList>
    </citation>
    <scope>NUCLEOTIDE SEQUENCE [LARGE SCALE GENOMIC DNA]</scope>
    <source>
        <strain evidence="1 2">DSM 43357</strain>
    </source>
</reference>
<dbReference type="Proteomes" id="UP000198953">
    <property type="component" value="Unassembled WGS sequence"/>
</dbReference>
<organism evidence="1 2">
    <name type="scientific">Nonomuraea pusilla</name>
    <dbReference type="NCBI Taxonomy" id="46177"/>
    <lineage>
        <taxon>Bacteria</taxon>
        <taxon>Bacillati</taxon>
        <taxon>Actinomycetota</taxon>
        <taxon>Actinomycetes</taxon>
        <taxon>Streptosporangiales</taxon>
        <taxon>Streptosporangiaceae</taxon>
        <taxon>Nonomuraea</taxon>
    </lineage>
</organism>
<evidence type="ECO:0000313" key="2">
    <source>
        <dbReference type="Proteomes" id="UP000198953"/>
    </source>
</evidence>